<dbReference type="SMART" id="SM00399">
    <property type="entry name" value="ZnF_C4"/>
    <property type="match status" value="1"/>
</dbReference>
<dbReference type="PROSITE" id="PS00031">
    <property type="entry name" value="NUCLEAR_REC_DBD_1"/>
    <property type="match status" value="1"/>
</dbReference>
<dbReference type="PROSITE" id="PS51030">
    <property type="entry name" value="NUCLEAR_REC_DBD_2"/>
    <property type="match status" value="1"/>
</dbReference>
<keyword evidence="7 11" id="KW-0238">DNA-binding</keyword>
<dbReference type="SUPFAM" id="SSF57716">
    <property type="entry name" value="Glucocorticoid receptor-like (DNA-binding domain)"/>
    <property type="match status" value="1"/>
</dbReference>
<dbReference type="InterPro" id="IPR049636">
    <property type="entry name" value="HNF4-like_DBD"/>
</dbReference>
<dbReference type="GO" id="GO:0000978">
    <property type="term" value="F:RNA polymerase II cis-regulatory region sequence-specific DNA binding"/>
    <property type="evidence" value="ECO:0007669"/>
    <property type="project" value="InterPro"/>
</dbReference>
<evidence type="ECO:0000259" key="14">
    <source>
        <dbReference type="PROSITE" id="PS51843"/>
    </source>
</evidence>
<dbReference type="PANTHER" id="PTHR46587">
    <property type="entry name" value="NUCLEAR HORMONE RECEPTOR FAMILY"/>
    <property type="match status" value="1"/>
</dbReference>
<evidence type="ECO:0000256" key="5">
    <source>
        <dbReference type="ARBA" id="ARBA00022833"/>
    </source>
</evidence>
<comment type="similarity">
    <text evidence="2 11">Belongs to the nuclear hormone receptor family.</text>
</comment>
<comment type="subcellular location">
    <subcellularLocation>
        <location evidence="1 11">Nucleus</location>
    </subcellularLocation>
</comment>
<evidence type="ECO:0000259" key="13">
    <source>
        <dbReference type="PROSITE" id="PS51030"/>
    </source>
</evidence>
<evidence type="ECO:0000256" key="7">
    <source>
        <dbReference type="ARBA" id="ARBA00023125"/>
    </source>
</evidence>
<keyword evidence="4 11" id="KW-0863">Zinc-finger</keyword>
<organism evidence="15">
    <name type="scientific">Heligmosomoides polygyrus</name>
    <name type="common">Parasitic roundworm</name>
    <dbReference type="NCBI Taxonomy" id="6339"/>
    <lineage>
        <taxon>Eukaryota</taxon>
        <taxon>Metazoa</taxon>
        <taxon>Ecdysozoa</taxon>
        <taxon>Nematoda</taxon>
        <taxon>Chromadorea</taxon>
        <taxon>Rhabditida</taxon>
        <taxon>Rhabditina</taxon>
        <taxon>Rhabditomorpha</taxon>
        <taxon>Strongyloidea</taxon>
        <taxon>Heligmosomidae</taxon>
        <taxon>Heligmosomoides</taxon>
    </lineage>
</organism>
<keyword evidence="10 11" id="KW-0539">Nucleus</keyword>
<evidence type="ECO:0000256" key="1">
    <source>
        <dbReference type="ARBA" id="ARBA00004123"/>
    </source>
</evidence>
<evidence type="ECO:0000313" key="17">
    <source>
        <dbReference type="WBParaSite" id="HPBE_0001315601-mRNA-1"/>
    </source>
</evidence>
<dbReference type="Gene3D" id="1.10.565.10">
    <property type="entry name" value="Retinoid X Receptor"/>
    <property type="match status" value="1"/>
</dbReference>
<evidence type="ECO:0000256" key="4">
    <source>
        <dbReference type="ARBA" id="ARBA00022771"/>
    </source>
</evidence>
<protein>
    <submittedName>
        <fullName evidence="17">Nuclear receptor domain-containing protein</fullName>
    </submittedName>
</protein>
<keyword evidence="3 11" id="KW-0479">Metal-binding</keyword>
<evidence type="ECO:0000256" key="3">
    <source>
        <dbReference type="ARBA" id="ARBA00022723"/>
    </source>
</evidence>
<dbReference type="InterPro" id="IPR013088">
    <property type="entry name" value="Znf_NHR/GATA"/>
</dbReference>
<dbReference type="GO" id="GO:0003700">
    <property type="term" value="F:DNA-binding transcription factor activity"/>
    <property type="evidence" value="ECO:0007669"/>
    <property type="project" value="InterPro"/>
</dbReference>
<evidence type="ECO:0000313" key="15">
    <source>
        <dbReference type="EMBL" id="VDO95117.1"/>
    </source>
</evidence>
<feature type="domain" description="Nuclear receptor" evidence="13">
    <location>
        <begin position="102"/>
        <end position="180"/>
    </location>
</feature>
<sequence>MANMLVIAQSLCNFHYLFSLKFGFAPNKYLFPDQKITEDAWNTSHDVPRDSEDVPKMSLNVLGDSGAVQTRRQQYQHIMTFSSPDGETLFLHGRVPDMELKPMVCLVCGRASNTGHHYGVTACLGCKTFFRRVVLQGTQPKCKFQNKCLLVKGAHAKRICRSCRFTKCKEIGMNEQALHPCRDLIGRRQASQPDSISPSDSPSSSSSSGSVKKKYHIRPQLTHRYPTSAKKPAQLVAMEQAKLSPSSEEALCFLYGLRDMDSQIRRSYAARRGHCVIGPDQDRFFYNPICDFSDVAPNGELSQSLSGDIAMAVEWAEQVPSFHLLSPVLRRHLLHRFCLMFVTIEHGLFTAQMPAHDNVWFLSDRTCLIREVEAIPEEIKLHLTPKTTKAQQLLHPLTSLLIDEIAQPLRKLRPTPEEVAALKVLMLMKPTIIRETEGVPLANSDEIRLLSDVRDKVLMGLHAYYVASGEESPEERLSDLLMLSGGVAVRCFLILSLLTKTCPF</sequence>
<accession>A0A3P8AE05</accession>
<feature type="domain" description="NR LBD" evidence="14">
    <location>
        <begin position="259"/>
        <end position="504"/>
    </location>
</feature>
<evidence type="ECO:0000256" key="9">
    <source>
        <dbReference type="ARBA" id="ARBA00023170"/>
    </source>
</evidence>
<feature type="region of interest" description="Disordered" evidence="12">
    <location>
        <begin position="189"/>
        <end position="214"/>
    </location>
</feature>
<dbReference type="OrthoDB" id="5783820at2759"/>
<evidence type="ECO:0000256" key="12">
    <source>
        <dbReference type="SAM" id="MobiDB-lite"/>
    </source>
</evidence>
<keyword evidence="6 11" id="KW-0805">Transcription regulation</keyword>
<dbReference type="GO" id="GO:0008270">
    <property type="term" value="F:zinc ion binding"/>
    <property type="evidence" value="ECO:0007669"/>
    <property type="project" value="UniProtKB-KW"/>
</dbReference>
<keyword evidence="16" id="KW-1185">Reference proteome</keyword>
<dbReference type="Pfam" id="PF00105">
    <property type="entry name" value="zf-C4"/>
    <property type="match status" value="1"/>
</dbReference>
<dbReference type="GO" id="GO:0005634">
    <property type="term" value="C:nucleus"/>
    <property type="evidence" value="ECO:0007669"/>
    <property type="project" value="UniProtKB-SubCell"/>
</dbReference>
<evidence type="ECO:0000256" key="11">
    <source>
        <dbReference type="RuleBase" id="RU004334"/>
    </source>
</evidence>
<dbReference type="PROSITE" id="PS51843">
    <property type="entry name" value="NR_LBD"/>
    <property type="match status" value="1"/>
</dbReference>
<name>A0A3P8AE05_HELPZ</name>
<evidence type="ECO:0000256" key="6">
    <source>
        <dbReference type="ARBA" id="ARBA00023015"/>
    </source>
</evidence>
<dbReference type="Gene3D" id="3.30.50.10">
    <property type="entry name" value="Erythroid Transcription Factor GATA-1, subunit A"/>
    <property type="match status" value="1"/>
</dbReference>
<dbReference type="EMBL" id="UZAH01027801">
    <property type="protein sequence ID" value="VDO95117.1"/>
    <property type="molecule type" value="Genomic_DNA"/>
</dbReference>
<evidence type="ECO:0000256" key="8">
    <source>
        <dbReference type="ARBA" id="ARBA00023163"/>
    </source>
</evidence>
<dbReference type="InterPro" id="IPR001628">
    <property type="entry name" value="Znf_hrmn_rcpt"/>
</dbReference>
<keyword evidence="8 11" id="KW-0804">Transcription</keyword>
<dbReference type="SMART" id="SM00430">
    <property type="entry name" value="HOLI"/>
    <property type="match status" value="1"/>
</dbReference>
<evidence type="ECO:0000256" key="2">
    <source>
        <dbReference type="ARBA" id="ARBA00005993"/>
    </source>
</evidence>
<dbReference type="InterPro" id="IPR000536">
    <property type="entry name" value="Nucl_hrmn_rcpt_lig-bd"/>
</dbReference>
<evidence type="ECO:0000256" key="10">
    <source>
        <dbReference type="ARBA" id="ARBA00023242"/>
    </source>
</evidence>
<dbReference type="CDD" id="cd06960">
    <property type="entry name" value="NR_DBD_HNF4A"/>
    <property type="match status" value="1"/>
</dbReference>
<feature type="compositionally biased region" description="Low complexity" evidence="12">
    <location>
        <begin position="191"/>
        <end position="210"/>
    </location>
</feature>
<dbReference type="WBParaSite" id="HPBE_0001315601-mRNA-1">
    <property type="protein sequence ID" value="HPBE_0001315601-mRNA-1"/>
    <property type="gene ID" value="HPBE_0001315601"/>
</dbReference>
<dbReference type="PANTHER" id="PTHR46587:SF6">
    <property type="entry name" value="NUCLEAR HORMONE RECEPTOR FAMILY"/>
    <property type="match status" value="1"/>
</dbReference>
<gene>
    <name evidence="15" type="ORF">HPBE_LOCUS13157</name>
</gene>
<reference evidence="15 16" key="1">
    <citation type="submission" date="2018-11" db="EMBL/GenBank/DDBJ databases">
        <authorList>
            <consortium name="Pathogen Informatics"/>
        </authorList>
    </citation>
    <scope>NUCLEOTIDE SEQUENCE [LARGE SCALE GENOMIC DNA]</scope>
</reference>
<reference evidence="17" key="2">
    <citation type="submission" date="2019-09" db="UniProtKB">
        <authorList>
            <consortium name="WormBaseParasite"/>
        </authorList>
    </citation>
    <scope>IDENTIFICATION</scope>
</reference>
<dbReference type="Pfam" id="PF00104">
    <property type="entry name" value="Hormone_recep"/>
    <property type="match status" value="1"/>
</dbReference>
<dbReference type="Proteomes" id="UP000050761">
    <property type="component" value="Unassembled WGS sequence"/>
</dbReference>
<proteinExistence type="inferred from homology"/>
<dbReference type="AlphaFoldDB" id="A0A3P8AE05"/>
<dbReference type="SUPFAM" id="SSF48508">
    <property type="entry name" value="Nuclear receptor ligand-binding domain"/>
    <property type="match status" value="1"/>
</dbReference>
<keyword evidence="9 11" id="KW-0675">Receptor</keyword>
<keyword evidence="5 11" id="KW-0862">Zinc</keyword>
<evidence type="ECO:0000313" key="16">
    <source>
        <dbReference type="Proteomes" id="UP000050761"/>
    </source>
</evidence>
<dbReference type="InterPro" id="IPR035500">
    <property type="entry name" value="NHR-like_dom_sf"/>
</dbReference>
<dbReference type="PRINTS" id="PR00047">
    <property type="entry name" value="STROIDFINGER"/>
</dbReference>